<feature type="chain" id="PRO_5019796566" evidence="7">
    <location>
        <begin position="27"/>
        <end position="125"/>
    </location>
</feature>
<feature type="signal peptide" evidence="7">
    <location>
        <begin position="1"/>
        <end position="26"/>
    </location>
</feature>
<feature type="transmembrane region" description="Helical" evidence="6">
    <location>
        <begin position="70"/>
        <end position="91"/>
    </location>
</feature>
<reference evidence="8 9" key="1">
    <citation type="submission" date="2018-10" db="EMBL/GenBank/DDBJ databases">
        <title>Genomic Encyclopedia of Type Strains, Phase IV (KMG-IV): sequencing the most valuable type-strain genomes for metagenomic binning, comparative biology and taxonomic classification.</title>
        <authorList>
            <person name="Goeker M."/>
        </authorList>
    </citation>
    <scope>NUCLEOTIDE SEQUENCE [LARGE SCALE GENOMIC DNA]</scope>
    <source>
        <strain evidence="8 9">DSM 26916</strain>
    </source>
</reference>
<dbReference type="AlphaFoldDB" id="A0A497XJD0"/>
<evidence type="ECO:0000256" key="1">
    <source>
        <dbReference type="ARBA" id="ARBA00004141"/>
    </source>
</evidence>
<feature type="transmembrane region" description="Helical" evidence="6">
    <location>
        <begin position="47"/>
        <end position="63"/>
    </location>
</feature>
<comment type="caution">
    <text evidence="8">The sequence shown here is derived from an EMBL/GenBank/DDBJ whole genome shotgun (WGS) entry which is preliminary data.</text>
</comment>
<evidence type="ECO:0000256" key="5">
    <source>
        <dbReference type="ARBA" id="ARBA00023136"/>
    </source>
</evidence>
<accession>A0A497XJD0</accession>
<dbReference type="PANTHER" id="PTHR43461">
    <property type="entry name" value="TRANSMEMBRANE PROTEIN 256"/>
    <property type="match status" value="1"/>
</dbReference>
<keyword evidence="7" id="KW-0732">Signal</keyword>
<protein>
    <submittedName>
        <fullName evidence="8">Uncharacterized membrane protein YgdD (TMEM256/DUF423 family)</fullName>
    </submittedName>
</protein>
<keyword evidence="5 6" id="KW-0472">Membrane</keyword>
<evidence type="ECO:0000256" key="6">
    <source>
        <dbReference type="SAM" id="Phobius"/>
    </source>
</evidence>
<organism evidence="8 9">
    <name type="scientific">Sulfurisoma sediminicola</name>
    <dbReference type="NCBI Taxonomy" id="1381557"/>
    <lineage>
        <taxon>Bacteria</taxon>
        <taxon>Pseudomonadati</taxon>
        <taxon>Pseudomonadota</taxon>
        <taxon>Betaproteobacteria</taxon>
        <taxon>Nitrosomonadales</taxon>
        <taxon>Sterolibacteriaceae</taxon>
        <taxon>Sulfurisoma</taxon>
    </lineage>
</organism>
<comment type="similarity">
    <text evidence="2">Belongs to the UPF0382 family.</text>
</comment>
<keyword evidence="4 6" id="KW-1133">Transmembrane helix</keyword>
<dbReference type="OrthoDB" id="9802121at2"/>
<dbReference type="GO" id="GO:0005886">
    <property type="term" value="C:plasma membrane"/>
    <property type="evidence" value="ECO:0007669"/>
    <property type="project" value="TreeGrafter"/>
</dbReference>
<dbReference type="InterPro" id="IPR006696">
    <property type="entry name" value="DUF423"/>
</dbReference>
<gene>
    <name evidence="8" type="ORF">DFR35_0606</name>
</gene>
<name>A0A497XJD0_9PROT</name>
<evidence type="ECO:0000256" key="4">
    <source>
        <dbReference type="ARBA" id="ARBA00022989"/>
    </source>
</evidence>
<dbReference type="EMBL" id="RCCI01000004">
    <property type="protein sequence ID" value="RLJ68052.1"/>
    <property type="molecule type" value="Genomic_DNA"/>
</dbReference>
<evidence type="ECO:0000313" key="8">
    <source>
        <dbReference type="EMBL" id="RLJ68052.1"/>
    </source>
</evidence>
<dbReference type="RefSeq" id="WP_121239983.1">
    <property type="nucleotide sequence ID" value="NZ_BHVV01000001.1"/>
</dbReference>
<proteinExistence type="inferred from homology"/>
<dbReference type="Pfam" id="PF04241">
    <property type="entry name" value="DUF423"/>
    <property type="match status" value="1"/>
</dbReference>
<comment type="subcellular location">
    <subcellularLocation>
        <location evidence="1">Membrane</location>
        <topology evidence="1">Multi-pass membrane protein</topology>
    </subcellularLocation>
</comment>
<feature type="transmembrane region" description="Helical" evidence="6">
    <location>
        <begin position="103"/>
        <end position="123"/>
    </location>
</feature>
<evidence type="ECO:0000256" key="7">
    <source>
        <dbReference type="SAM" id="SignalP"/>
    </source>
</evidence>
<evidence type="ECO:0000256" key="2">
    <source>
        <dbReference type="ARBA" id="ARBA00009694"/>
    </source>
</evidence>
<evidence type="ECO:0000256" key="3">
    <source>
        <dbReference type="ARBA" id="ARBA00022692"/>
    </source>
</evidence>
<evidence type="ECO:0000313" key="9">
    <source>
        <dbReference type="Proteomes" id="UP000268908"/>
    </source>
</evidence>
<dbReference type="Proteomes" id="UP000268908">
    <property type="component" value="Unassembled WGS sequence"/>
</dbReference>
<sequence length="125" mass="12946">MPLPARLFLFLGAVSAAISVALGAAAAHKLGGMPAGAQSWFHTALQYHQFHALGLVAVGLIAAHRPASRWITAAGVLMIVGTLLFSGNLYLRSLADFHALHAVTPLGGGTFILGWLALAIGAIRK</sequence>
<keyword evidence="9" id="KW-1185">Reference proteome</keyword>
<keyword evidence="3 6" id="KW-0812">Transmembrane</keyword>
<dbReference type="PANTHER" id="PTHR43461:SF1">
    <property type="entry name" value="TRANSMEMBRANE PROTEIN 256"/>
    <property type="match status" value="1"/>
</dbReference>